<dbReference type="HOGENOM" id="CLU_1149740_0_0_1"/>
<keyword evidence="3" id="KW-1185">Reference proteome</keyword>
<dbReference type="PaxDb" id="2903-EOD20727"/>
<evidence type="ECO:0000313" key="3">
    <source>
        <dbReference type="Proteomes" id="UP000013827"/>
    </source>
</evidence>
<feature type="compositionally biased region" description="Polar residues" evidence="1">
    <location>
        <begin position="184"/>
        <end position="196"/>
    </location>
</feature>
<feature type="compositionally biased region" description="Basic residues" evidence="1">
    <location>
        <begin position="71"/>
        <end position="83"/>
    </location>
</feature>
<name>A0A0D3JB42_EMIH1</name>
<evidence type="ECO:0000313" key="2">
    <source>
        <dbReference type="EnsemblProtists" id="EOD20727"/>
    </source>
</evidence>
<feature type="compositionally biased region" description="Low complexity" evidence="1">
    <location>
        <begin position="217"/>
        <end position="228"/>
    </location>
</feature>
<evidence type="ECO:0008006" key="4">
    <source>
        <dbReference type="Google" id="ProtNLM"/>
    </source>
</evidence>
<evidence type="ECO:0000256" key="1">
    <source>
        <dbReference type="SAM" id="MobiDB-lite"/>
    </source>
</evidence>
<dbReference type="KEGG" id="ehx:EMIHUDRAFT_123895"/>
<feature type="region of interest" description="Disordered" evidence="1">
    <location>
        <begin position="53"/>
        <end position="121"/>
    </location>
</feature>
<reference evidence="2" key="2">
    <citation type="submission" date="2024-10" db="UniProtKB">
        <authorList>
            <consortium name="EnsemblProtists"/>
        </authorList>
    </citation>
    <scope>IDENTIFICATION</scope>
</reference>
<feature type="compositionally biased region" description="Low complexity" evidence="1">
    <location>
        <begin position="154"/>
        <end position="173"/>
    </location>
</feature>
<organism evidence="2 3">
    <name type="scientific">Emiliania huxleyi (strain CCMP1516)</name>
    <dbReference type="NCBI Taxonomy" id="280463"/>
    <lineage>
        <taxon>Eukaryota</taxon>
        <taxon>Haptista</taxon>
        <taxon>Haptophyta</taxon>
        <taxon>Prymnesiophyceae</taxon>
        <taxon>Isochrysidales</taxon>
        <taxon>Noelaerhabdaceae</taxon>
        <taxon>Emiliania</taxon>
    </lineage>
</organism>
<sequence length="242" mass="26018">ETKQQKKAAKAVHDAVERLAAREVTCVPRDAYDRDRWMLPDGLRKDLDALHQETKQQKKAAKQQQKAAKQQQKKIKKKAKKTHVCPCGKGFKTASSLQQHQEHRKSCRARRARREAANSEELEAKAEVLARIIETNPKPVELSKLLGSAWGKLADPPTAGPPEAAGAEAAVSEGEADASAELEAQTNSELGRQTANLKAARDLEEDLAPPSKRTAAERAAAAVSARVGVPPPPPSAAGSLAA</sequence>
<feature type="region of interest" description="Disordered" evidence="1">
    <location>
        <begin position="150"/>
        <end position="242"/>
    </location>
</feature>
<dbReference type="Proteomes" id="UP000013827">
    <property type="component" value="Unassembled WGS sequence"/>
</dbReference>
<dbReference type="RefSeq" id="XP_005773156.1">
    <property type="nucleotide sequence ID" value="XM_005773099.1"/>
</dbReference>
<dbReference type="GeneID" id="17266274"/>
<dbReference type="AlphaFoldDB" id="A0A0D3JB42"/>
<protein>
    <recommendedName>
        <fullName evidence="4">C2H2-type domain-containing protein</fullName>
    </recommendedName>
</protein>
<dbReference type="EnsemblProtists" id="EOD20727">
    <property type="protein sequence ID" value="EOD20727"/>
    <property type="gene ID" value="EMIHUDRAFT_123895"/>
</dbReference>
<proteinExistence type="predicted"/>
<reference evidence="3" key="1">
    <citation type="journal article" date="2013" name="Nature">
        <title>Pan genome of the phytoplankton Emiliania underpins its global distribution.</title>
        <authorList>
            <person name="Read B.A."/>
            <person name="Kegel J."/>
            <person name="Klute M.J."/>
            <person name="Kuo A."/>
            <person name="Lefebvre S.C."/>
            <person name="Maumus F."/>
            <person name="Mayer C."/>
            <person name="Miller J."/>
            <person name="Monier A."/>
            <person name="Salamov A."/>
            <person name="Young J."/>
            <person name="Aguilar M."/>
            <person name="Claverie J.M."/>
            <person name="Frickenhaus S."/>
            <person name="Gonzalez K."/>
            <person name="Herman E.K."/>
            <person name="Lin Y.C."/>
            <person name="Napier J."/>
            <person name="Ogata H."/>
            <person name="Sarno A.F."/>
            <person name="Shmutz J."/>
            <person name="Schroeder D."/>
            <person name="de Vargas C."/>
            <person name="Verret F."/>
            <person name="von Dassow P."/>
            <person name="Valentin K."/>
            <person name="Van de Peer Y."/>
            <person name="Wheeler G."/>
            <person name="Dacks J.B."/>
            <person name="Delwiche C.F."/>
            <person name="Dyhrman S.T."/>
            <person name="Glockner G."/>
            <person name="John U."/>
            <person name="Richards T."/>
            <person name="Worden A.Z."/>
            <person name="Zhang X."/>
            <person name="Grigoriev I.V."/>
            <person name="Allen A.E."/>
            <person name="Bidle K."/>
            <person name="Borodovsky M."/>
            <person name="Bowler C."/>
            <person name="Brownlee C."/>
            <person name="Cock J.M."/>
            <person name="Elias M."/>
            <person name="Gladyshev V.N."/>
            <person name="Groth M."/>
            <person name="Guda C."/>
            <person name="Hadaegh A."/>
            <person name="Iglesias-Rodriguez M.D."/>
            <person name="Jenkins J."/>
            <person name="Jones B.M."/>
            <person name="Lawson T."/>
            <person name="Leese F."/>
            <person name="Lindquist E."/>
            <person name="Lobanov A."/>
            <person name="Lomsadze A."/>
            <person name="Malik S.B."/>
            <person name="Marsh M.E."/>
            <person name="Mackinder L."/>
            <person name="Mock T."/>
            <person name="Mueller-Roeber B."/>
            <person name="Pagarete A."/>
            <person name="Parker M."/>
            <person name="Probert I."/>
            <person name="Quesneville H."/>
            <person name="Raines C."/>
            <person name="Rensing S.A."/>
            <person name="Riano-Pachon D.M."/>
            <person name="Richier S."/>
            <person name="Rokitta S."/>
            <person name="Shiraiwa Y."/>
            <person name="Soanes D.M."/>
            <person name="van der Giezen M."/>
            <person name="Wahlund T.M."/>
            <person name="Williams B."/>
            <person name="Wilson W."/>
            <person name="Wolfe G."/>
            <person name="Wurch L.L."/>
        </authorList>
    </citation>
    <scope>NUCLEOTIDE SEQUENCE</scope>
</reference>
<accession>A0A0D3JB42</accession>
<feature type="compositionally biased region" description="Basic residues" evidence="1">
    <location>
        <begin position="102"/>
        <end position="113"/>
    </location>
</feature>